<dbReference type="SUPFAM" id="SSF52540">
    <property type="entry name" value="P-loop containing nucleoside triphosphate hydrolases"/>
    <property type="match status" value="1"/>
</dbReference>
<keyword evidence="2 7" id="KW-0812">Transmembrane</keyword>
<evidence type="ECO:0000256" key="1">
    <source>
        <dbReference type="ARBA" id="ARBA00004651"/>
    </source>
</evidence>
<sequence length="594" mass="64421">MLSNIRNLFYLVDFPVKTKLALAVIGAFIVSLLEIFGVAATYPLILLVSGQSIESGPLATLAQLLGTTDRQRLIALTGIIVVSAFIGKSLFTIGFRWWQSGFVNKMELSARVNLLGLYLDSPYPDHKKRELSKIHTNLVTSMAQAYRMSIFGGLSLLTNLMTITLMLIIVFILSPQVAIIAVPIFGAVGYAIPALSKRQLEKISHQITKADQISWFSSMPALSAFREMRLFSVGDQFVEKYKRGVEMSAKAQRQQGLVNELPKNIMEIVFIVSIASLAVFMFSTRDQAEAIATMGVFSVAAVRLMPAINSAMASLNVVRSGTAGVLLLNREIEYFKGISRYSALPSSNTVFTGDVDVQGVSFQYDPAAEPVLKNISISIPANKTVAFVGSSGSGKSTLVDIILGMLPPTQGSVTCGGIPISADLKAWQQQLGVVPQSVYVLPGNLKENVAFGLPETDIDDAQVISALAHAELNELVDSLPNGITEDLGQDGGRLSGGQRQRLGIARALYRTPKLLVLDEATSALDNKTEHKITQTIEGLAGEMTIVMVAHRLSTIKKADIIYYMKNGEVVNQGSFEELSELNPEFKELVELGKL</sequence>
<feature type="transmembrane region" description="Helical" evidence="7">
    <location>
        <begin position="20"/>
        <end position="45"/>
    </location>
</feature>
<reference evidence="11" key="1">
    <citation type="journal article" date="2019" name="Int. J. Syst. Evol. Microbiol.">
        <title>The Global Catalogue of Microorganisms (GCM) 10K type strain sequencing project: providing services to taxonomists for standard genome sequencing and annotation.</title>
        <authorList>
            <consortium name="The Broad Institute Genomics Platform"/>
            <consortium name="The Broad Institute Genome Sequencing Center for Infectious Disease"/>
            <person name="Wu L."/>
            <person name="Ma J."/>
        </authorList>
    </citation>
    <scope>NUCLEOTIDE SEQUENCE [LARGE SCALE GENOMIC DNA]</scope>
    <source>
        <strain evidence="11">JCM 18541</strain>
    </source>
</reference>
<keyword evidence="6 7" id="KW-0472">Membrane</keyword>
<keyword evidence="3" id="KW-0547">Nucleotide-binding</keyword>
<dbReference type="InterPro" id="IPR003439">
    <property type="entry name" value="ABC_transporter-like_ATP-bd"/>
</dbReference>
<dbReference type="InterPro" id="IPR011527">
    <property type="entry name" value="ABC1_TM_dom"/>
</dbReference>
<evidence type="ECO:0000313" key="11">
    <source>
        <dbReference type="Proteomes" id="UP001500187"/>
    </source>
</evidence>
<protein>
    <submittedName>
        <fullName evidence="10">ABC transporter ATP-binding protein</fullName>
    </submittedName>
</protein>
<name>A0ABP9BK96_9MICC</name>
<feature type="transmembrane region" description="Helical" evidence="7">
    <location>
        <begin position="73"/>
        <end position="98"/>
    </location>
</feature>
<dbReference type="RefSeq" id="WP_345446204.1">
    <property type="nucleotide sequence ID" value="NZ_BAABKP010000002.1"/>
</dbReference>
<evidence type="ECO:0000259" key="8">
    <source>
        <dbReference type="PROSITE" id="PS50893"/>
    </source>
</evidence>
<dbReference type="Proteomes" id="UP001500187">
    <property type="component" value="Unassembled WGS sequence"/>
</dbReference>
<dbReference type="EMBL" id="BAABKP010000002">
    <property type="protein sequence ID" value="GAA4796838.1"/>
    <property type="molecule type" value="Genomic_DNA"/>
</dbReference>
<dbReference type="Pfam" id="PF00005">
    <property type="entry name" value="ABC_tran"/>
    <property type="match status" value="1"/>
</dbReference>
<dbReference type="PANTHER" id="PTHR24221:SF654">
    <property type="entry name" value="ATP-BINDING CASSETTE SUB-FAMILY B MEMBER 6"/>
    <property type="match status" value="1"/>
</dbReference>
<dbReference type="InterPro" id="IPR017871">
    <property type="entry name" value="ABC_transporter-like_CS"/>
</dbReference>
<feature type="transmembrane region" description="Helical" evidence="7">
    <location>
        <begin position="265"/>
        <end position="284"/>
    </location>
</feature>
<keyword evidence="11" id="KW-1185">Reference proteome</keyword>
<feature type="transmembrane region" description="Helical" evidence="7">
    <location>
        <begin position="150"/>
        <end position="172"/>
    </location>
</feature>
<evidence type="ECO:0000256" key="4">
    <source>
        <dbReference type="ARBA" id="ARBA00022840"/>
    </source>
</evidence>
<evidence type="ECO:0000256" key="2">
    <source>
        <dbReference type="ARBA" id="ARBA00022692"/>
    </source>
</evidence>
<gene>
    <name evidence="10" type="ORF">GCM10023352_15470</name>
</gene>
<dbReference type="InterPro" id="IPR036640">
    <property type="entry name" value="ABC1_TM_sf"/>
</dbReference>
<feature type="domain" description="ABC transmembrane type-1" evidence="9">
    <location>
        <begin position="21"/>
        <end position="320"/>
    </location>
</feature>
<dbReference type="PROSITE" id="PS50893">
    <property type="entry name" value="ABC_TRANSPORTER_2"/>
    <property type="match status" value="1"/>
</dbReference>
<dbReference type="GO" id="GO:0005524">
    <property type="term" value="F:ATP binding"/>
    <property type="evidence" value="ECO:0007669"/>
    <property type="project" value="UniProtKB-KW"/>
</dbReference>
<evidence type="ECO:0000256" key="5">
    <source>
        <dbReference type="ARBA" id="ARBA00022989"/>
    </source>
</evidence>
<keyword evidence="4 10" id="KW-0067">ATP-binding</keyword>
<dbReference type="InterPro" id="IPR039421">
    <property type="entry name" value="Type_1_exporter"/>
</dbReference>
<evidence type="ECO:0000256" key="7">
    <source>
        <dbReference type="SAM" id="Phobius"/>
    </source>
</evidence>
<accession>A0ABP9BK96</accession>
<dbReference type="SMART" id="SM00382">
    <property type="entry name" value="AAA"/>
    <property type="match status" value="1"/>
</dbReference>
<dbReference type="PROSITE" id="PS00211">
    <property type="entry name" value="ABC_TRANSPORTER_1"/>
    <property type="match status" value="1"/>
</dbReference>
<evidence type="ECO:0000256" key="3">
    <source>
        <dbReference type="ARBA" id="ARBA00022741"/>
    </source>
</evidence>
<feature type="domain" description="ABC transporter" evidence="8">
    <location>
        <begin position="355"/>
        <end position="591"/>
    </location>
</feature>
<feature type="transmembrane region" description="Helical" evidence="7">
    <location>
        <begin position="178"/>
        <end position="196"/>
    </location>
</feature>
<dbReference type="SUPFAM" id="SSF90123">
    <property type="entry name" value="ABC transporter transmembrane region"/>
    <property type="match status" value="1"/>
</dbReference>
<dbReference type="Gene3D" id="1.20.1560.10">
    <property type="entry name" value="ABC transporter type 1, transmembrane domain"/>
    <property type="match status" value="1"/>
</dbReference>
<dbReference type="Gene3D" id="3.40.50.300">
    <property type="entry name" value="P-loop containing nucleotide triphosphate hydrolases"/>
    <property type="match status" value="1"/>
</dbReference>
<dbReference type="PROSITE" id="PS50929">
    <property type="entry name" value="ABC_TM1F"/>
    <property type="match status" value="1"/>
</dbReference>
<comment type="subcellular location">
    <subcellularLocation>
        <location evidence="1">Cell membrane</location>
        <topology evidence="1">Multi-pass membrane protein</topology>
    </subcellularLocation>
</comment>
<comment type="caution">
    <text evidence="10">The sequence shown here is derived from an EMBL/GenBank/DDBJ whole genome shotgun (WGS) entry which is preliminary data.</text>
</comment>
<organism evidence="10 11">
    <name type="scientific">Rothia endophytica</name>
    <dbReference type="NCBI Taxonomy" id="1324766"/>
    <lineage>
        <taxon>Bacteria</taxon>
        <taxon>Bacillati</taxon>
        <taxon>Actinomycetota</taxon>
        <taxon>Actinomycetes</taxon>
        <taxon>Micrococcales</taxon>
        <taxon>Micrococcaceae</taxon>
        <taxon>Rothia</taxon>
    </lineage>
</organism>
<proteinExistence type="predicted"/>
<evidence type="ECO:0000259" key="9">
    <source>
        <dbReference type="PROSITE" id="PS50929"/>
    </source>
</evidence>
<dbReference type="PANTHER" id="PTHR24221">
    <property type="entry name" value="ATP-BINDING CASSETTE SUB-FAMILY B"/>
    <property type="match status" value="1"/>
</dbReference>
<keyword evidence="5 7" id="KW-1133">Transmembrane helix</keyword>
<evidence type="ECO:0000313" key="10">
    <source>
        <dbReference type="EMBL" id="GAA4796838.1"/>
    </source>
</evidence>
<dbReference type="InterPro" id="IPR003593">
    <property type="entry name" value="AAA+_ATPase"/>
</dbReference>
<dbReference type="InterPro" id="IPR027417">
    <property type="entry name" value="P-loop_NTPase"/>
</dbReference>
<evidence type="ECO:0000256" key="6">
    <source>
        <dbReference type="ARBA" id="ARBA00023136"/>
    </source>
</evidence>